<evidence type="ECO:0000313" key="4">
    <source>
        <dbReference type="Proteomes" id="UP000245133"/>
    </source>
</evidence>
<feature type="transmembrane region" description="Helical" evidence="1">
    <location>
        <begin position="233"/>
        <end position="266"/>
    </location>
</feature>
<keyword evidence="4" id="KW-1185">Reference proteome</keyword>
<name>A0A2P2E3G1_9LEPT</name>
<feature type="transmembrane region" description="Helical" evidence="1">
    <location>
        <begin position="12"/>
        <end position="30"/>
    </location>
</feature>
<dbReference type="Proteomes" id="UP000245133">
    <property type="component" value="Unassembled WGS sequence"/>
</dbReference>
<evidence type="ECO:0000313" key="3">
    <source>
        <dbReference type="EMBL" id="GBF51443.1"/>
    </source>
</evidence>
<keyword evidence="1" id="KW-0472">Membrane</keyword>
<feature type="transmembrane region" description="Helical" evidence="1">
    <location>
        <begin position="104"/>
        <end position="126"/>
    </location>
</feature>
<dbReference type="InterPro" id="IPR003675">
    <property type="entry name" value="Rce1/LyrA-like_dom"/>
</dbReference>
<dbReference type="RefSeq" id="WP_108977780.1">
    <property type="nucleotide sequence ID" value="NZ_BFBB01000008.1"/>
</dbReference>
<evidence type="ECO:0000256" key="1">
    <source>
        <dbReference type="SAM" id="Phobius"/>
    </source>
</evidence>
<dbReference type="EMBL" id="BFBB01000008">
    <property type="protein sequence ID" value="GBF51443.1"/>
    <property type="molecule type" value="Genomic_DNA"/>
</dbReference>
<dbReference type="GO" id="GO:0004175">
    <property type="term" value="F:endopeptidase activity"/>
    <property type="evidence" value="ECO:0007669"/>
    <property type="project" value="UniProtKB-ARBA"/>
</dbReference>
<evidence type="ECO:0000259" key="2">
    <source>
        <dbReference type="Pfam" id="PF02517"/>
    </source>
</evidence>
<feature type="transmembrane region" description="Helical" evidence="1">
    <location>
        <begin position="193"/>
        <end position="213"/>
    </location>
</feature>
<dbReference type="Pfam" id="PF02517">
    <property type="entry name" value="Rce1-like"/>
    <property type="match status" value="1"/>
</dbReference>
<comment type="caution">
    <text evidence="3">The sequence shown here is derived from an EMBL/GenBank/DDBJ whole genome shotgun (WGS) entry which is preliminary data.</text>
</comment>
<gene>
    <name evidence="3" type="ORF">LPTSP4_29800</name>
</gene>
<dbReference type="AlphaFoldDB" id="A0A2P2E3G1"/>
<keyword evidence="1" id="KW-1133">Transmembrane helix</keyword>
<dbReference type="OrthoDB" id="4177129at2"/>
<feature type="transmembrane region" description="Helical" evidence="1">
    <location>
        <begin position="272"/>
        <end position="292"/>
    </location>
</feature>
<dbReference type="GO" id="GO:0080120">
    <property type="term" value="P:CAAX-box protein maturation"/>
    <property type="evidence" value="ECO:0007669"/>
    <property type="project" value="UniProtKB-ARBA"/>
</dbReference>
<keyword evidence="3" id="KW-0645">Protease</keyword>
<accession>A0A2P2E3G1</accession>
<feature type="domain" description="CAAX prenyl protease 2/Lysostaphin resistance protein A-like" evidence="2">
    <location>
        <begin position="194"/>
        <end position="284"/>
    </location>
</feature>
<proteinExistence type="predicted"/>
<dbReference type="GO" id="GO:0006508">
    <property type="term" value="P:proteolysis"/>
    <property type="evidence" value="ECO:0007669"/>
    <property type="project" value="UniProtKB-KW"/>
</dbReference>
<protein>
    <submittedName>
        <fullName evidence="3">CAAX protease self-immunity</fullName>
    </submittedName>
</protein>
<sequence length="297" mass="33893">MNSRFFEIFRLTTFALGMIFIANFTFTLIYQQFIHSVNLNDRIPEELTESLNEDAANPDVSFKESFSKVRKAIEGIENEYLAEVKANPEKSFERFYDIMLKDKLYFLFLQSLFWGLSYVGLAYLILKKILKYDLCDLSDELSFQNLSTGIKNGLLIFFIILLVGVLIKSLGIEANPGLFPAKLFHELQGNANLLAWSIYTVGIMTGILEELFFRGYLLKSFIDKGYGQEGLLIISLLFGFLHFGIGTSVVVPFLITFVGLFFGFLYLKHKNIWVPIACHATYNSLGLLIAYFRGESL</sequence>
<feature type="transmembrane region" description="Helical" evidence="1">
    <location>
        <begin position="154"/>
        <end position="173"/>
    </location>
</feature>
<organism evidence="3 4">
    <name type="scientific">Leptospira ryugenii</name>
    <dbReference type="NCBI Taxonomy" id="1917863"/>
    <lineage>
        <taxon>Bacteria</taxon>
        <taxon>Pseudomonadati</taxon>
        <taxon>Spirochaetota</taxon>
        <taxon>Spirochaetia</taxon>
        <taxon>Leptospirales</taxon>
        <taxon>Leptospiraceae</taxon>
        <taxon>Leptospira</taxon>
    </lineage>
</organism>
<dbReference type="PANTHER" id="PTHR39430:SF1">
    <property type="entry name" value="PROTEASE"/>
    <property type="match status" value="1"/>
</dbReference>
<reference evidence="3 4" key="1">
    <citation type="submission" date="2018-02" db="EMBL/GenBank/DDBJ databases">
        <title>Novel Leptospira species isolated from soil and water in Japan.</title>
        <authorList>
            <person name="Nakao R."/>
            <person name="Masuzawa T."/>
        </authorList>
    </citation>
    <scope>NUCLEOTIDE SEQUENCE [LARGE SCALE GENOMIC DNA]</scope>
    <source>
        <strain evidence="3 4">YH101</strain>
    </source>
</reference>
<keyword evidence="1" id="KW-0812">Transmembrane</keyword>
<dbReference type="PANTHER" id="PTHR39430">
    <property type="entry name" value="MEMBRANE-ASSOCIATED PROTEASE-RELATED"/>
    <property type="match status" value="1"/>
</dbReference>
<keyword evidence="3" id="KW-0378">Hydrolase</keyword>